<feature type="compositionally biased region" description="Basic and acidic residues" evidence="1">
    <location>
        <begin position="70"/>
        <end position="104"/>
    </location>
</feature>
<feature type="compositionally biased region" description="Polar residues" evidence="1">
    <location>
        <begin position="110"/>
        <end position="120"/>
    </location>
</feature>
<dbReference type="Proteomes" id="UP001500683">
    <property type="component" value="Unassembled WGS sequence"/>
</dbReference>
<feature type="region of interest" description="Disordered" evidence="1">
    <location>
        <begin position="50"/>
        <end position="138"/>
    </location>
</feature>
<organism evidence="2 3">
    <name type="scientific">Actinomadura miaoliensis</name>
    <dbReference type="NCBI Taxonomy" id="430685"/>
    <lineage>
        <taxon>Bacteria</taxon>
        <taxon>Bacillati</taxon>
        <taxon>Actinomycetota</taxon>
        <taxon>Actinomycetes</taxon>
        <taxon>Streptosporangiales</taxon>
        <taxon>Thermomonosporaceae</taxon>
        <taxon>Actinomadura</taxon>
    </lineage>
</organism>
<keyword evidence="3" id="KW-1185">Reference proteome</keyword>
<proteinExistence type="predicted"/>
<accession>A0ABP7W8H7</accession>
<reference evidence="3" key="1">
    <citation type="journal article" date="2019" name="Int. J. Syst. Evol. Microbiol.">
        <title>The Global Catalogue of Microorganisms (GCM) 10K type strain sequencing project: providing services to taxonomists for standard genome sequencing and annotation.</title>
        <authorList>
            <consortium name="The Broad Institute Genomics Platform"/>
            <consortium name="The Broad Institute Genome Sequencing Center for Infectious Disease"/>
            <person name="Wu L."/>
            <person name="Ma J."/>
        </authorList>
    </citation>
    <scope>NUCLEOTIDE SEQUENCE [LARGE SCALE GENOMIC DNA]</scope>
    <source>
        <strain evidence="3">JCM 16702</strain>
    </source>
</reference>
<feature type="compositionally biased region" description="Low complexity" evidence="1">
    <location>
        <begin position="127"/>
        <end position="138"/>
    </location>
</feature>
<evidence type="ECO:0000256" key="1">
    <source>
        <dbReference type="SAM" id="MobiDB-lite"/>
    </source>
</evidence>
<comment type="caution">
    <text evidence="2">The sequence shown here is derived from an EMBL/GenBank/DDBJ whole genome shotgun (WGS) entry which is preliminary data.</text>
</comment>
<evidence type="ECO:0000313" key="3">
    <source>
        <dbReference type="Proteomes" id="UP001500683"/>
    </source>
</evidence>
<sequence>MTRAPRRVAGLSPSYVPVATARDGTSYASPAVSALYPYGRLSKVATLTPASRLPVARQPVRHQRLGTAPLDHRERRRQPERQHGRQHGRQHERQHERQRDHRVDQLISLPWTNANTSSMTPAVLVDAPGTSTGAAAAG</sequence>
<name>A0ABP7W8H7_9ACTN</name>
<protein>
    <submittedName>
        <fullName evidence="2">Uncharacterized protein</fullName>
    </submittedName>
</protein>
<gene>
    <name evidence="2" type="ORF">GCM10022214_47000</name>
</gene>
<dbReference type="EMBL" id="BAAAZG010000033">
    <property type="protein sequence ID" value="GAA4082453.1"/>
    <property type="molecule type" value="Genomic_DNA"/>
</dbReference>
<evidence type="ECO:0000313" key="2">
    <source>
        <dbReference type="EMBL" id="GAA4082453.1"/>
    </source>
</evidence>